<name>A0A9P8SMB5_9HYPO</name>
<proteinExistence type="predicted"/>
<feature type="compositionally biased region" description="Low complexity" evidence="1">
    <location>
        <begin position="203"/>
        <end position="242"/>
    </location>
</feature>
<feature type="region of interest" description="Disordered" evidence="1">
    <location>
        <begin position="289"/>
        <end position="349"/>
    </location>
</feature>
<feature type="compositionally biased region" description="Low complexity" evidence="1">
    <location>
        <begin position="293"/>
        <end position="309"/>
    </location>
</feature>
<dbReference type="Proteomes" id="UP000824596">
    <property type="component" value="Unassembled WGS sequence"/>
</dbReference>
<protein>
    <recommendedName>
        <fullName evidence="2">C2H2-type domain-containing protein</fullName>
    </recommendedName>
</protein>
<keyword evidence="4" id="KW-1185">Reference proteome</keyword>
<feature type="compositionally biased region" description="Acidic residues" evidence="1">
    <location>
        <begin position="669"/>
        <end position="684"/>
    </location>
</feature>
<feature type="region of interest" description="Disordered" evidence="1">
    <location>
        <begin position="1"/>
        <end position="140"/>
    </location>
</feature>
<feature type="region of interest" description="Disordered" evidence="1">
    <location>
        <begin position="166"/>
        <end position="242"/>
    </location>
</feature>
<feature type="compositionally biased region" description="Basic and acidic residues" evidence="1">
    <location>
        <begin position="73"/>
        <end position="93"/>
    </location>
</feature>
<dbReference type="PANTHER" id="PTHR48148">
    <property type="entry name" value="KERATINOCYTE PROLINE-RICH PROTEIN"/>
    <property type="match status" value="1"/>
</dbReference>
<accession>A0A9P8SMB5</accession>
<dbReference type="RefSeq" id="XP_044725344.1">
    <property type="nucleotide sequence ID" value="XM_044858944.1"/>
</dbReference>
<dbReference type="OrthoDB" id="3545073at2759"/>
<feature type="compositionally biased region" description="Low complexity" evidence="1">
    <location>
        <begin position="481"/>
        <end position="504"/>
    </location>
</feature>
<organism evidence="3 4">
    <name type="scientific">Hirsutella rhossiliensis</name>
    <dbReference type="NCBI Taxonomy" id="111463"/>
    <lineage>
        <taxon>Eukaryota</taxon>
        <taxon>Fungi</taxon>
        <taxon>Dikarya</taxon>
        <taxon>Ascomycota</taxon>
        <taxon>Pezizomycotina</taxon>
        <taxon>Sordariomycetes</taxon>
        <taxon>Hypocreomycetidae</taxon>
        <taxon>Hypocreales</taxon>
        <taxon>Ophiocordycipitaceae</taxon>
        <taxon>Hirsutella</taxon>
    </lineage>
</organism>
<feature type="compositionally biased region" description="Polar residues" evidence="1">
    <location>
        <begin position="50"/>
        <end position="60"/>
    </location>
</feature>
<feature type="region of interest" description="Disordered" evidence="1">
    <location>
        <begin position="481"/>
        <end position="514"/>
    </location>
</feature>
<feature type="domain" description="C2H2-type" evidence="2">
    <location>
        <begin position="394"/>
        <end position="417"/>
    </location>
</feature>
<feature type="region of interest" description="Disordered" evidence="1">
    <location>
        <begin position="656"/>
        <end position="686"/>
    </location>
</feature>
<dbReference type="GeneID" id="68349602"/>
<feature type="compositionally biased region" description="Pro residues" evidence="1">
    <location>
        <begin position="176"/>
        <end position="194"/>
    </location>
</feature>
<dbReference type="PANTHER" id="PTHR48148:SF2">
    <property type="entry name" value="PA14 DOMAIN-CONTAINING PROTEIN"/>
    <property type="match status" value="1"/>
</dbReference>
<reference evidence="3" key="1">
    <citation type="submission" date="2021-09" db="EMBL/GenBank/DDBJ databases">
        <title>A high-quality genome of the endoparasitic fungus Hirsutella rhossiliensis with a comparison of Hirsutella genomes reveals transposable elements contributing to genome size variation.</title>
        <authorList>
            <person name="Lin R."/>
            <person name="Jiao Y."/>
            <person name="Sun X."/>
            <person name="Ling J."/>
            <person name="Xie B."/>
            <person name="Cheng X."/>
        </authorList>
    </citation>
    <scope>NUCLEOTIDE SEQUENCE</scope>
    <source>
        <strain evidence="3">HR02</strain>
    </source>
</reference>
<feature type="compositionally biased region" description="Polar residues" evidence="1">
    <location>
        <begin position="122"/>
        <end position="139"/>
    </location>
</feature>
<evidence type="ECO:0000313" key="3">
    <source>
        <dbReference type="EMBL" id="KAH0967831.1"/>
    </source>
</evidence>
<feature type="compositionally biased region" description="Low complexity" evidence="1">
    <location>
        <begin position="33"/>
        <end position="47"/>
    </location>
</feature>
<comment type="caution">
    <text evidence="3">The sequence shown here is derived from an EMBL/GenBank/DDBJ whole genome shotgun (WGS) entry which is preliminary data.</text>
</comment>
<sequence length="854" mass="90214">MDAPPGPDAGHASGDALVPLSATLSPSLDTPIASQQQPAKAPAKARANGTPASTPASTEQMAAHHRILALNKAWKEKRARQLKERRDGEHGDSSSDTDSDSSSDVELPWAAPAVMPRLRPSATPQATASPGQLHSSLQAPSALGSRISNLSAAPSPSLVLIKRPANAPPCVSQTPVPLPEFPRPPGSAKPPPAPFSTSAVGNAAASPTATSNPSSSFSSSSSPSVPTAATPQRAEAGDAARAQALHFTEALVLEHLQQAQAESTTSKAPATSVMRFPTPGELLAKIRQSAAESGGDAPTPTPPDGSSSRGSRRSSNDTDGQDAQDVSPAILDDGGLSSESPRPSGQDHHGILLETADGRLYTLLKGTDGPDEPGRGALFPTNYKLHPDPPQFICPVRDCRRLMRNMASLGGHFGAKHCYSKFNDNLDGTLSLVATYKNANSMSPAIIVSRNPLPPDAPPAAEPCLPIITAAQQRRRLELQLRSSAPAASPSAAPSPARVPSPLVTSDIPAPAPEDGLPSDVCRYLHKFLPKKHAIPTRQDVRYMIHLPRRRSLPQSWLKRHRGERLDVPIYAAALAYLVGDEVTGPEACTLIYQAGRLSLPCVALPSSMPEPSKCAFFKLPTCIGCFYRSYMQRQRNICKWAVGASVGASVEAGLNGAAPEKTGPGLAEDSENEVEREETEEPTIDSRARTLASTRQLRLKRPAADASVSPAPKAIKLSVAAAERPEAMLEMEPWEMAPGRLTEENGTENVAFSGAFLTSAQPIPILPDIGIHVIVAKPGSSKRWGAEANKVRACTVAAGKVRVKIGETSFLVGLNGAFHIKPGQSCLVENSFYLDATIHCFSVKDYELVSEEH</sequence>
<dbReference type="AlphaFoldDB" id="A0A9P8SMB5"/>
<gene>
    <name evidence="3" type="ORF">HRG_00473</name>
</gene>
<evidence type="ECO:0000256" key="1">
    <source>
        <dbReference type="SAM" id="MobiDB-lite"/>
    </source>
</evidence>
<dbReference type="EMBL" id="JAIZPD010000001">
    <property type="protein sequence ID" value="KAH0967831.1"/>
    <property type="molecule type" value="Genomic_DNA"/>
</dbReference>
<evidence type="ECO:0000313" key="4">
    <source>
        <dbReference type="Proteomes" id="UP000824596"/>
    </source>
</evidence>
<dbReference type="InterPro" id="IPR013087">
    <property type="entry name" value="Znf_C2H2_type"/>
</dbReference>
<evidence type="ECO:0000259" key="2">
    <source>
        <dbReference type="PROSITE" id="PS00028"/>
    </source>
</evidence>
<dbReference type="PROSITE" id="PS00028">
    <property type="entry name" value="ZINC_FINGER_C2H2_1"/>
    <property type="match status" value="1"/>
</dbReference>